<evidence type="ECO:0000256" key="2">
    <source>
        <dbReference type="PROSITE-ProRule" id="PRU00059"/>
    </source>
</evidence>
<protein>
    <recommendedName>
        <fullName evidence="3">CUB domain-containing protein</fullName>
    </recommendedName>
</protein>
<feature type="domain" description="CUB" evidence="3">
    <location>
        <begin position="99"/>
        <end position="214"/>
    </location>
</feature>
<dbReference type="Proteomes" id="UP000663881">
    <property type="component" value="Unassembled WGS sequence"/>
</dbReference>
<gene>
    <name evidence="4" type="ORF">OKA104_LOCUS49417</name>
</gene>
<name>A0A820LVB5_9BILA</name>
<dbReference type="AlphaFoldDB" id="A0A820LVB5"/>
<dbReference type="InterPro" id="IPR000859">
    <property type="entry name" value="CUB_dom"/>
</dbReference>
<accession>A0A820LVB5</accession>
<comment type="caution">
    <text evidence="2">Lacks conserved residue(s) required for the propagation of feature annotation.</text>
</comment>
<feature type="non-terminal residue" evidence="4">
    <location>
        <position position="1"/>
    </location>
</feature>
<evidence type="ECO:0000259" key="3">
    <source>
        <dbReference type="PROSITE" id="PS01180"/>
    </source>
</evidence>
<sequence length="214" mass="23415">QICLGTAHTLRCPRGSDYVLSIISSSYGVTGTGLCEIPASNHCHQEASLGLTCTHSCFIEYIIPRPLTQCNAQNADYISIDYQCIPTRLPNSENPIDICASTTTDTIAMNSGIMISPQYPILGAARTCSKKIETLPNKLWMVFIVDLFLEGGSTIADTCDAASLNIYDGNDRIIRCGLQQPELVLVSCSNIVEFKFVSTHQALGYRGFKIFFQT</sequence>
<reference evidence="4" key="1">
    <citation type="submission" date="2021-02" db="EMBL/GenBank/DDBJ databases">
        <authorList>
            <person name="Nowell W R."/>
        </authorList>
    </citation>
    <scope>NUCLEOTIDE SEQUENCE</scope>
</reference>
<dbReference type="PROSITE" id="PS01180">
    <property type="entry name" value="CUB"/>
    <property type="match status" value="1"/>
</dbReference>
<keyword evidence="1 2" id="KW-1015">Disulfide bond</keyword>
<dbReference type="Gene3D" id="2.60.120.290">
    <property type="entry name" value="Spermadhesin, CUB domain"/>
    <property type="match status" value="1"/>
</dbReference>
<evidence type="ECO:0000256" key="1">
    <source>
        <dbReference type="ARBA" id="ARBA00023157"/>
    </source>
</evidence>
<proteinExistence type="predicted"/>
<dbReference type="CDD" id="cd00041">
    <property type="entry name" value="CUB"/>
    <property type="match status" value="1"/>
</dbReference>
<evidence type="ECO:0000313" key="4">
    <source>
        <dbReference type="EMBL" id="CAF4362799.1"/>
    </source>
</evidence>
<feature type="non-terminal residue" evidence="4">
    <location>
        <position position="214"/>
    </location>
</feature>
<feature type="disulfide bond" evidence="2">
    <location>
        <begin position="159"/>
        <end position="176"/>
    </location>
</feature>
<evidence type="ECO:0000313" key="5">
    <source>
        <dbReference type="Proteomes" id="UP000663881"/>
    </source>
</evidence>
<dbReference type="SUPFAM" id="SSF49854">
    <property type="entry name" value="Spermadhesin, CUB domain"/>
    <property type="match status" value="1"/>
</dbReference>
<dbReference type="EMBL" id="CAJOAY010023037">
    <property type="protein sequence ID" value="CAF4362799.1"/>
    <property type="molecule type" value="Genomic_DNA"/>
</dbReference>
<organism evidence="4 5">
    <name type="scientific">Adineta steineri</name>
    <dbReference type="NCBI Taxonomy" id="433720"/>
    <lineage>
        <taxon>Eukaryota</taxon>
        <taxon>Metazoa</taxon>
        <taxon>Spiralia</taxon>
        <taxon>Gnathifera</taxon>
        <taxon>Rotifera</taxon>
        <taxon>Eurotatoria</taxon>
        <taxon>Bdelloidea</taxon>
        <taxon>Adinetida</taxon>
        <taxon>Adinetidae</taxon>
        <taxon>Adineta</taxon>
    </lineage>
</organism>
<dbReference type="InterPro" id="IPR035914">
    <property type="entry name" value="Sperma_CUB_dom_sf"/>
</dbReference>
<comment type="caution">
    <text evidence="4">The sequence shown here is derived from an EMBL/GenBank/DDBJ whole genome shotgun (WGS) entry which is preliminary data.</text>
</comment>